<sequence>MEEDKASTQSGFVFTKQEDKLLLKLSMWPTTKHFFNPYMQKRRQKVKDMAINKRKKEEKKLKIMSVGYHVKPQEGKKQYVSSFDDAAGSL</sequence>
<evidence type="ECO:0000313" key="2">
    <source>
        <dbReference type="Proteomes" id="UP000507245"/>
    </source>
</evidence>
<reference evidence="2" key="1">
    <citation type="journal article" date="2020" name="Genome Biol.">
        <title>Gamete binning: chromosome-level and haplotype-resolved genome assembly enabled by high-throughput single-cell sequencing of gamete genomes.</title>
        <authorList>
            <person name="Campoy J.A."/>
            <person name="Sun H."/>
            <person name="Goel M."/>
            <person name="Jiao W.-B."/>
            <person name="Folz-Donahue K."/>
            <person name="Wang N."/>
            <person name="Rubio M."/>
            <person name="Liu C."/>
            <person name="Kukat C."/>
            <person name="Ruiz D."/>
            <person name="Huettel B."/>
            <person name="Schneeberger K."/>
        </authorList>
    </citation>
    <scope>NUCLEOTIDE SEQUENCE [LARGE SCALE GENOMIC DNA]</scope>
    <source>
        <strain evidence="2">cv. Rojo Pasion</strain>
    </source>
</reference>
<keyword evidence="2" id="KW-1185">Reference proteome</keyword>
<dbReference type="AlphaFoldDB" id="A0A6J5WUB7"/>
<dbReference type="EMBL" id="CAEKKB010000003">
    <property type="protein sequence ID" value="CAB4303951.1"/>
    <property type="molecule type" value="Genomic_DNA"/>
</dbReference>
<accession>A0A6J5WUB7</accession>
<organism evidence="1 2">
    <name type="scientific">Prunus armeniaca</name>
    <name type="common">Apricot</name>
    <name type="synonym">Armeniaca vulgaris</name>
    <dbReference type="NCBI Taxonomy" id="36596"/>
    <lineage>
        <taxon>Eukaryota</taxon>
        <taxon>Viridiplantae</taxon>
        <taxon>Streptophyta</taxon>
        <taxon>Embryophyta</taxon>
        <taxon>Tracheophyta</taxon>
        <taxon>Spermatophyta</taxon>
        <taxon>Magnoliopsida</taxon>
        <taxon>eudicotyledons</taxon>
        <taxon>Gunneridae</taxon>
        <taxon>Pentapetalae</taxon>
        <taxon>rosids</taxon>
        <taxon>fabids</taxon>
        <taxon>Rosales</taxon>
        <taxon>Rosaceae</taxon>
        <taxon>Amygdaloideae</taxon>
        <taxon>Amygdaleae</taxon>
        <taxon>Prunus</taxon>
    </lineage>
</organism>
<proteinExistence type="predicted"/>
<name>A0A6J5WUB7_PRUAR</name>
<evidence type="ECO:0000313" key="1">
    <source>
        <dbReference type="EMBL" id="CAB4303951.1"/>
    </source>
</evidence>
<protein>
    <submittedName>
        <fullName evidence="1">Uncharacterized protein</fullName>
    </submittedName>
</protein>
<gene>
    <name evidence="1" type="ORF">ORAREDHAP_LOCUS20935</name>
</gene>
<dbReference type="Proteomes" id="UP000507245">
    <property type="component" value="Unassembled WGS sequence"/>
</dbReference>